<keyword evidence="5" id="KW-1185">Reference proteome</keyword>
<dbReference type="EMBL" id="JAAIVJ010000002">
    <property type="protein sequence ID" value="NEY89725.1"/>
    <property type="molecule type" value="Genomic_DNA"/>
</dbReference>
<evidence type="ECO:0000313" key="4">
    <source>
        <dbReference type="EMBL" id="NEY89725.1"/>
    </source>
</evidence>
<evidence type="ECO:0000313" key="5">
    <source>
        <dbReference type="Proteomes" id="UP000477782"/>
    </source>
</evidence>
<dbReference type="Gene3D" id="2.60.120.10">
    <property type="entry name" value="Jelly Rolls"/>
    <property type="match status" value="1"/>
</dbReference>
<dbReference type="SUPFAM" id="SSF51182">
    <property type="entry name" value="RmlC-like cupins"/>
    <property type="match status" value="1"/>
</dbReference>
<dbReference type="Proteomes" id="UP000477782">
    <property type="component" value="Unassembled WGS sequence"/>
</dbReference>
<dbReference type="AlphaFoldDB" id="A0A6M0QQF7"/>
<accession>A0A6M0QQF7</accession>
<keyword evidence="1" id="KW-0479">Metal-binding</keyword>
<gene>
    <name evidence="4" type="ORF">G4Z14_05385</name>
</gene>
<evidence type="ECO:0000256" key="1">
    <source>
        <dbReference type="ARBA" id="ARBA00022723"/>
    </source>
</evidence>
<dbReference type="InterPro" id="IPR051610">
    <property type="entry name" value="GPI/OXD"/>
</dbReference>
<feature type="region of interest" description="Disordered" evidence="2">
    <location>
        <begin position="126"/>
        <end position="156"/>
    </location>
</feature>
<evidence type="ECO:0000256" key="2">
    <source>
        <dbReference type="SAM" id="MobiDB-lite"/>
    </source>
</evidence>
<dbReference type="InterPro" id="IPR014710">
    <property type="entry name" value="RmlC-like_jellyroll"/>
</dbReference>
<proteinExistence type="predicted"/>
<name>A0A6M0QQF7_9RHOB</name>
<dbReference type="Pfam" id="PF07883">
    <property type="entry name" value="Cupin_2"/>
    <property type="match status" value="1"/>
</dbReference>
<protein>
    <submittedName>
        <fullName evidence="4">Cupin domain-containing protein</fullName>
    </submittedName>
</protein>
<dbReference type="PANTHER" id="PTHR35848">
    <property type="entry name" value="OXALATE-BINDING PROTEIN"/>
    <property type="match status" value="1"/>
</dbReference>
<dbReference type="InterPro" id="IPR011051">
    <property type="entry name" value="RmlC_Cupin_sf"/>
</dbReference>
<reference evidence="4 5" key="1">
    <citation type="submission" date="2020-02" db="EMBL/GenBank/DDBJ databases">
        <authorList>
            <person name="Chen W.-M."/>
        </authorList>
    </citation>
    <scope>NUCLEOTIDE SEQUENCE [LARGE SCALE GENOMIC DNA]</scope>
    <source>
        <strain evidence="4 5">KMS-5</strain>
    </source>
</reference>
<sequence length="156" mass="17301">MPKLAETPMMTAAGYTHPVLGGGLGDYRYRILGEPGGLTQFGVHLEELPPGARSSFRHWHEAEDEFVYLLSGQLVLIEDQETPLAPGECAVWPAGQPVGHCLENRGDAPALYLVVGTRRQTDTIHYPDHDLITHKDGPNRRYTHADGRPRPKEDAR</sequence>
<dbReference type="RefSeq" id="WP_164623765.1">
    <property type="nucleotide sequence ID" value="NZ_JAAIVJ010000002.1"/>
</dbReference>
<dbReference type="CDD" id="cd02224">
    <property type="entry name" value="cupin_SPO2919-like"/>
    <property type="match status" value="1"/>
</dbReference>
<dbReference type="GO" id="GO:0046872">
    <property type="term" value="F:metal ion binding"/>
    <property type="evidence" value="ECO:0007669"/>
    <property type="project" value="UniProtKB-KW"/>
</dbReference>
<comment type="caution">
    <text evidence="4">The sequence shown here is derived from an EMBL/GenBank/DDBJ whole genome shotgun (WGS) entry which is preliminary data.</text>
</comment>
<feature type="domain" description="Cupin type-2" evidence="3">
    <location>
        <begin position="45"/>
        <end position="115"/>
    </location>
</feature>
<dbReference type="InterPro" id="IPR013096">
    <property type="entry name" value="Cupin_2"/>
</dbReference>
<evidence type="ECO:0000259" key="3">
    <source>
        <dbReference type="Pfam" id="PF07883"/>
    </source>
</evidence>
<dbReference type="PANTHER" id="PTHR35848:SF9">
    <property type="entry name" value="SLL1358 PROTEIN"/>
    <property type="match status" value="1"/>
</dbReference>
<organism evidence="4 5">
    <name type="scientific">Tabrizicola oligotrophica</name>
    <dbReference type="NCBI Taxonomy" id="2710650"/>
    <lineage>
        <taxon>Bacteria</taxon>
        <taxon>Pseudomonadati</taxon>
        <taxon>Pseudomonadota</taxon>
        <taxon>Alphaproteobacteria</taxon>
        <taxon>Rhodobacterales</taxon>
        <taxon>Paracoccaceae</taxon>
        <taxon>Tabrizicola</taxon>
    </lineage>
</organism>